<gene>
    <name evidence="1" type="ORF">SDC9_154366</name>
</gene>
<organism evidence="1">
    <name type="scientific">bioreactor metagenome</name>
    <dbReference type="NCBI Taxonomy" id="1076179"/>
    <lineage>
        <taxon>unclassified sequences</taxon>
        <taxon>metagenomes</taxon>
        <taxon>ecological metagenomes</taxon>
    </lineage>
</organism>
<sequence>MEYYRRKGIAPEDVDNQMAMIIGLTEAATQGDAKAAKVIVDLIGAVADGNDAGVQIVDNV</sequence>
<dbReference type="AlphaFoldDB" id="A0A645F030"/>
<name>A0A645F030_9ZZZZ</name>
<dbReference type="EMBL" id="VSSQ01053060">
    <property type="protein sequence ID" value="MPN07100.1"/>
    <property type="molecule type" value="Genomic_DNA"/>
</dbReference>
<comment type="caution">
    <text evidence="1">The sequence shown here is derived from an EMBL/GenBank/DDBJ whole genome shotgun (WGS) entry which is preliminary data.</text>
</comment>
<proteinExistence type="predicted"/>
<evidence type="ECO:0000313" key="1">
    <source>
        <dbReference type="EMBL" id="MPN07100.1"/>
    </source>
</evidence>
<protein>
    <submittedName>
        <fullName evidence="1">Uncharacterized protein</fullName>
    </submittedName>
</protein>
<reference evidence="1" key="1">
    <citation type="submission" date="2019-08" db="EMBL/GenBank/DDBJ databases">
        <authorList>
            <person name="Kucharzyk K."/>
            <person name="Murdoch R.W."/>
            <person name="Higgins S."/>
            <person name="Loffler F."/>
        </authorList>
    </citation>
    <scope>NUCLEOTIDE SEQUENCE</scope>
</reference>
<accession>A0A645F030</accession>